<name>A0A9W8BIR5_9FUNG</name>
<feature type="compositionally biased region" description="Basic and acidic residues" evidence="1">
    <location>
        <begin position="455"/>
        <end position="464"/>
    </location>
</feature>
<dbReference type="Gene3D" id="2.60.200.20">
    <property type="match status" value="1"/>
</dbReference>
<feature type="region of interest" description="Disordered" evidence="1">
    <location>
        <begin position="506"/>
        <end position="560"/>
    </location>
</feature>
<protein>
    <recommendedName>
        <fullName evidence="2">FHA domain-containing protein</fullName>
    </recommendedName>
</protein>
<dbReference type="OrthoDB" id="444265at2759"/>
<evidence type="ECO:0000313" key="3">
    <source>
        <dbReference type="EMBL" id="KAJ2004537.1"/>
    </source>
</evidence>
<dbReference type="PROSITE" id="PS50006">
    <property type="entry name" value="FHA_DOMAIN"/>
    <property type="match status" value="1"/>
</dbReference>
<gene>
    <name evidence="3" type="ORF">H4R26_002460</name>
</gene>
<dbReference type="InterPro" id="IPR000253">
    <property type="entry name" value="FHA_dom"/>
</dbReference>
<dbReference type="InterPro" id="IPR008984">
    <property type="entry name" value="SMAD_FHA_dom_sf"/>
</dbReference>
<evidence type="ECO:0000259" key="2">
    <source>
        <dbReference type="PROSITE" id="PS50006"/>
    </source>
</evidence>
<accession>A0A9W8BIR5</accession>
<evidence type="ECO:0000313" key="4">
    <source>
        <dbReference type="Proteomes" id="UP001150907"/>
    </source>
</evidence>
<feature type="region of interest" description="Disordered" evidence="1">
    <location>
        <begin position="448"/>
        <end position="479"/>
    </location>
</feature>
<evidence type="ECO:0000256" key="1">
    <source>
        <dbReference type="SAM" id="MobiDB-lite"/>
    </source>
</evidence>
<dbReference type="AlphaFoldDB" id="A0A9W8BIR5"/>
<comment type="caution">
    <text evidence="3">The sequence shown here is derived from an EMBL/GenBank/DDBJ whole genome shotgun (WGS) entry which is preliminary data.</text>
</comment>
<dbReference type="SUPFAM" id="SSF49879">
    <property type="entry name" value="SMAD/FHA domain"/>
    <property type="match status" value="1"/>
</dbReference>
<feature type="domain" description="FHA" evidence="2">
    <location>
        <begin position="73"/>
        <end position="124"/>
    </location>
</feature>
<feature type="region of interest" description="Disordered" evidence="1">
    <location>
        <begin position="231"/>
        <end position="262"/>
    </location>
</feature>
<keyword evidence="4" id="KW-1185">Reference proteome</keyword>
<dbReference type="Pfam" id="PF00498">
    <property type="entry name" value="FHA"/>
    <property type="match status" value="1"/>
</dbReference>
<feature type="region of interest" description="Disordered" evidence="1">
    <location>
        <begin position="315"/>
        <end position="335"/>
    </location>
</feature>
<dbReference type="EMBL" id="JANBQF010000149">
    <property type="protein sequence ID" value="KAJ2004537.1"/>
    <property type="molecule type" value="Genomic_DNA"/>
</dbReference>
<dbReference type="Proteomes" id="UP001150907">
    <property type="component" value="Unassembled WGS sequence"/>
</dbReference>
<feature type="compositionally biased region" description="Basic and acidic residues" evidence="1">
    <location>
        <begin position="511"/>
        <end position="529"/>
    </location>
</feature>
<sequence length="560" mass="61261">MSEEHAGEAGAFKIPSLPPRKAVGSAQAVPQQPLLKYQPPANAGLPKHSFSLDVIKDGSFVDSYRLPTDKTFSTFGRLPLCDFSMDHGSISRYHAVLQFTEHDPLPSIVDLGSAHGTFINKSQIQANTPLALAIGDQIRFGASSRIWIIGSTDAELLAASSSSEQKHGVDISEPIEPQMTSWGMGSEEAHEGGLNSRYGNGVRPGWRASKDAEYRRDPTGYLQSFMNESGHAYNPEYQAGDTSQDQSDDDVADSNSRRRSSRLTTVRIELPFNDEVGNTLFGTAKSARRADAERLACLDALEELDRRGYLNIDSSARGKAGDRVPGGELGEDSDDDFYDQTKTLTTHGDRDNDQVETLDSLTRKMSQANKDIIRVQLEIAALPVSSSAALFSVSDDAEDELDAYMNTLACNEQADAKRRLVSELEALTTQKSRFDMLLKIIAPDYDDSRPAPVKRVQDSSKARTGDSGLNSLPTPDTVRSVSAAYSPATLRQEENKVEHVQSAKRRVIHGPTREDLEKRANVKHAKTDCGDDNSDAFVSWQPPAGQKGDGRTSLNDKYGY</sequence>
<organism evidence="3 4">
    <name type="scientific">Coemansia thaxteri</name>
    <dbReference type="NCBI Taxonomy" id="2663907"/>
    <lineage>
        <taxon>Eukaryota</taxon>
        <taxon>Fungi</taxon>
        <taxon>Fungi incertae sedis</taxon>
        <taxon>Zoopagomycota</taxon>
        <taxon>Kickxellomycotina</taxon>
        <taxon>Kickxellomycetes</taxon>
        <taxon>Kickxellales</taxon>
        <taxon>Kickxellaceae</taxon>
        <taxon>Coemansia</taxon>
    </lineage>
</organism>
<proteinExistence type="predicted"/>
<feature type="compositionally biased region" description="Polar residues" evidence="1">
    <location>
        <begin position="467"/>
        <end position="479"/>
    </location>
</feature>
<dbReference type="SMART" id="SM00240">
    <property type="entry name" value="FHA"/>
    <property type="match status" value="1"/>
</dbReference>
<dbReference type="InterPro" id="IPR050923">
    <property type="entry name" value="Cell_Proc_Reg/RNA_Proc"/>
</dbReference>
<reference evidence="3" key="1">
    <citation type="submission" date="2022-07" db="EMBL/GenBank/DDBJ databases">
        <title>Phylogenomic reconstructions and comparative analyses of Kickxellomycotina fungi.</title>
        <authorList>
            <person name="Reynolds N.K."/>
            <person name="Stajich J.E."/>
            <person name="Barry K."/>
            <person name="Grigoriev I.V."/>
            <person name="Crous P."/>
            <person name="Smith M.E."/>
        </authorList>
    </citation>
    <scope>NUCLEOTIDE SEQUENCE</scope>
    <source>
        <strain evidence="3">IMI 214461</strain>
    </source>
</reference>
<feature type="region of interest" description="Disordered" evidence="1">
    <location>
        <begin position="183"/>
        <end position="211"/>
    </location>
</feature>
<dbReference type="PANTHER" id="PTHR23308">
    <property type="entry name" value="NUCLEAR INHIBITOR OF PROTEIN PHOSPHATASE-1"/>
    <property type="match status" value="1"/>
</dbReference>